<accession>A0A9J6CZI7</accession>
<name>A0A9J6CZI7_RHIMP</name>
<reference evidence="2" key="2">
    <citation type="submission" date="2021-09" db="EMBL/GenBank/DDBJ databases">
        <authorList>
            <person name="Jia N."/>
            <person name="Wang J."/>
            <person name="Shi W."/>
            <person name="Du L."/>
            <person name="Sun Y."/>
            <person name="Zhan W."/>
            <person name="Jiang J."/>
            <person name="Wang Q."/>
            <person name="Zhang B."/>
            <person name="Ji P."/>
            <person name="Sakyi L.B."/>
            <person name="Cui X."/>
            <person name="Yuan T."/>
            <person name="Jiang B."/>
            <person name="Yang W."/>
            <person name="Lam T.T.-Y."/>
            <person name="Chang Q."/>
            <person name="Ding S."/>
            <person name="Wang X."/>
            <person name="Zhu J."/>
            <person name="Ruan X."/>
            <person name="Zhao L."/>
            <person name="Wei J."/>
            <person name="Que T."/>
            <person name="Du C."/>
            <person name="Cheng J."/>
            <person name="Dai P."/>
            <person name="Han X."/>
            <person name="Huang E."/>
            <person name="Gao Y."/>
            <person name="Liu J."/>
            <person name="Shao H."/>
            <person name="Ye R."/>
            <person name="Li L."/>
            <person name="Wei W."/>
            <person name="Wang X."/>
            <person name="Wang C."/>
            <person name="Huo Q."/>
            <person name="Li W."/>
            <person name="Guo W."/>
            <person name="Chen H."/>
            <person name="Chen S."/>
            <person name="Zhou L."/>
            <person name="Zhou L."/>
            <person name="Ni X."/>
            <person name="Tian J."/>
            <person name="Zhou Y."/>
            <person name="Sheng Y."/>
            <person name="Liu T."/>
            <person name="Pan Y."/>
            <person name="Xia L."/>
            <person name="Li J."/>
            <person name="Zhao F."/>
            <person name="Cao W."/>
        </authorList>
    </citation>
    <scope>NUCLEOTIDE SEQUENCE</scope>
    <source>
        <strain evidence="2">Rmic-2018</strain>
        <tissue evidence="2">Larvae</tissue>
    </source>
</reference>
<gene>
    <name evidence="2" type="ORF">HPB51_027587</name>
</gene>
<feature type="region of interest" description="Disordered" evidence="1">
    <location>
        <begin position="1"/>
        <end position="88"/>
    </location>
</feature>
<evidence type="ECO:0008006" key="4">
    <source>
        <dbReference type="Google" id="ProtNLM"/>
    </source>
</evidence>
<evidence type="ECO:0000313" key="2">
    <source>
        <dbReference type="EMBL" id="KAH7964175.1"/>
    </source>
</evidence>
<dbReference type="SUPFAM" id="SSF56219">
    <property type="entry name" value="DNase I-like"/>
    <property type="match status" value="1"/>
</dbReference>
<feature type="compositionally biased region" description="Basic and acidic residues" evidence="1">
    <location>
        <begin position="16"/>
        <end position="27"/>
    </location>
</feature>
<proteinExistence type="predicted"/>
<organism evidence="2 3">
    <name type="scientific">Rhipicephalus microplus</name>
    <name type="common">Cattle tick</name>
    <name type="synonym">Boophilus microplus</name>
    <dbReference type="NCBI Taxonomy" id="6941"/>
    <lineage>
        <taxon>Eukaryota</taxon>
        <taxon>Metazoa</taxon>
        <taxon>Ecdysozoa</taxon>
        <taxon>Arthropoda</taxon>
        <taxon>Chelicerata</taxon>
        <taxon>Arachnida</taxon>
        <taxon>Acari</taxon>
        <taxon>Parasitiformes</taxon>
        <taxon>Ixodida</taxon>
        <taxon>Ixodoidea</taxon>
        <taxon>Ixodidae</taxon>
        <taxon>Rhipicephalinae</taxon>
        <taxon>Rhipicephalus</taxon>
        <taxon>Boophilus</taxon>
    </lineage>
</organism>
<dbReference type="InterPro" id="IPR036691">
    <property type="entry name" value="Endo/exonu/phosph_ase_sf"/>
</dbReference>
<evidence type="ECO:0000313" key="3">
    <source>
        <dbReference type="Proteomes" id="UP000821866"/>
    </source>
</evidence>
<keyword evidence="3" id="KW-1185">Reference proteome</keyword>
<reference evidence="2" key="1">
    <citation type="journal article" date="2020" name="Cell">
        <title>Large-Scale Comparative Analyses of Tick Genomes Elucidate Their Genetic Diversity and Vector Capacities.</title>
        <authorList>
            <consortium name="Tick Genome and Microbiome Consortium (TIGMIC)"/>
            <person name="Jia N."/>
            <person name="Wang J."/>
            <person name="Shi W."/>
            <person name="Du L."/>
            <person name="Sun Y."/>
            <person name="Zhan W."/>
            <person name="Jiang J.F."/>
            <person name="Wang Q."/>
            <person name="Zhang B."/>
            <person name="Ji P."/>
            <person name="Bell-Sakyi L."/>
            <person name="Cui X.M."/>
            <person name="Yuan T.T."/>
            <person name="Jiang B.G."/>
            <person name="Yang W.F."/>
            <person name="Lam T.T."/>
            <person name="Chang Q.C."/>
            <person name="Ding S.J."/>
            <person name="Wang X.J."/>
            <person name="Zhu J.G."/>
            <person name="Ruan X.D."/>
            <person name="Zhao L."/>
            <person name="Wei J.T."/>
            <person name="Ye R.Z."/>
            <person name="Que T.C."/>
            <person name="Du C.H."/>
            <person name="Zhou Y.H."/>
            <person name="Cheng J.X."/>
            <person name="Dai P.F."/>
            <person name="Guo W.B."/>
            <person name="Han X.H."/>
            <person name="Huang E.J."/>
            <person name="Li L.F."/>
            <person name="Wei W."/>
            <person name="Gao Y.C."/>
            <person name="Liu J.Z."/>
            <person name="Shao H.Z."/>
            <person name="Wang X."/>
            <person name="Wang C.C."/>
            <person name="Yang T.C."/>
            <person name="Huo Q.B."/>
            <person name="Li W."/>
            <person name="Chen H.Y."/>
            <person name="Chen S.E."/>
            <person name="Zhou L.G."/>
            <person name="Ni X.B."/>
            <person name="Tian J.H."/>
            <person name="Sheng Y."/>
            <person name="Liu T."/>
            <person name="Pan Y.S."/>
            <person name="Xia L.Y."/>
            <person name="Li J."/>
            <person name="Zhao F."/>
            <person name="Cao W.C."/>
        </authorList>
    </citation>
    <scope>NUCLEOTIDE SEQUENCE</scope>
    <source>
        <strain evidence="2">Rmic-2018</strain>
    </source>
</reference>
<sequence length="249" mass="28006">MGVTTGRTPADNDFPPLDKRQLRESQGLHRRTAPQNPETAAREASAGKGIDHVIEWAGPTQRSENNTRSAQKSPNPRRKTIRTSDEPACDYNEYRAKGRDLYHDAKKLDFTRITDPTHPTRIGKSVSRETTPDLTFVQNDVRGAITWRNTGADLGSNHTIVEIGIPEHGTRNRTHKWINWDALQDTRNQERDDGNEIEDTDSLEAGITKSVGDATKEIETDAEIHEVDSRIAHIIEAKQSILNRWKNSG</sequence>
<dbReference type="Proteomes" id="UP000821866">
    <property type="component" value="Unassembled WGS sequence"/>
</dbReference>
<protein>
    <recommendedName>
        <fullName evidence="4">Tick transposon</fullName>
    </recommendedName>
</protein>
<feature type="region of interest" description="Disordered" evidence="1">
    <location>
        <begin position="188"/>
        <end position="214"/>
    </location>
</feature>
<feature type="compositionally biased region" description="Polar residues" evidence="1">
    <location>
        <begin position="60"/>
        <end position="74"/>
    </location>
</feature>
<dbReference type="EMBL" id="JABSTU010004164">
    <property type="protein sequence ID" value="KAH7964175.1"/>
    <property type="molecule type" value="Genomic_DNA"/>
</dbReference>
<dbReference type="AlphaFoldDB" id="A0A9J6CZI7"/>
<evidence type="ECO:0000256" key="1">
    <source>
        <dbReference type="SAM" id="MobiDB-lite"/>
    </source>
</evidence>
<comment type="caution">
    <text evidence="2">The sequence shown here is derived from an EMBL/GenBank/DDBJ whole genome shotgun (WGS) entry which is preliminary data.</text>
</comment>